<sequence>MNITMAGNPVSLTGTLVKVGDKAPDFLVKNKELGNVALKDTKGLRLFVAVPSLDTPVCDMEVRKFHKEAAAVPQVETIVLSMDLPFAQARWCGAAGIDTLTIYSDFYNHSFGKNYGLYISELGLLARAIIIVDAANTVRYVQVVPEVTHEPDYADVIKALNALA</sequence>
<keyword evidence="3 7" id="KW-0560">Oxidoreductase</keyword>
<evidence type="ECO:0000313" key="8">
    <source>
        <dbReference type="Proteomes" id="UP000323594"/>
    </source>
</evidence>
<dbReference type="AlphaFoldDB" id="A0AAE6IV94"/>
<dbReference type="InterPro" id="IPR013740">
    <property type="entry name" value="Redoxin"/>
</dbReference>
<evidence type="ECO:0000313" key="7">
    <source>
        <dbReference type="EMBL" id="QEJ98515.1"/>
    </source>
</evidence>
<dbReference type="RefSeq" id="WP_002699269.1">
    <property type="nucleotide sequence ID" value="NZ_CP042813.1"/>
</dbReference>
<organism evidence="7 8">
    <name type="scientific">Treponema phagedenis</name>
    <dbReference type="NCBI Taxonomy" id="162"/>
    <lineage>
        <taxon>Bacteria</taxon>
        <taxon>Pseudomonadati</taxon>
        <taxon>Spirochaetota</taxon>
        <taxon>Spirochaetia</taxon>
        <taxon>Spirochaetales</taxon>
        <taxon>Treponemataceae</taxon>
        <taxon>Treponema</taxon>
    </lineage>
</organism>
<dbReference type="InterPro" id="IPR050455">
    <property type="entry name" value="Tpx_Peroxidase_subfamily"/>
</dbReference>
<keyword evidence="4" id="KW-1015">Disulfide bond</keyword>
<dbReference type="GO" id="GO:0008379">
    <property type="term" value="F:thioredoxin peroxidase activity"/>
    <property type="evidence" value="ECO:0007669"/>
    <property type="project" value="InterPro"/>
</dbReference>
<keyword evidence="5" id="KW-0676">Redox-active center</keyword>
<evidence type="ECO:0000256" key="1">
    <source>
        <dbReference type="ARBA" id="ARBA00022559"/>
    </source>
</evidence>
<accession>A0AAE6IV94</accession>
<gene>
    <name evidence="7" type="ORF">FUT82_11250</name>
</gene>
<keyword evidence="2" id="KW-0049">Antioxidant</keyword>
<evidence type="ECO:0000256" key="2">
    <source>
        <dbReference type="ARBA" id="ARBA00022862"/>
    </source>
</evidence>
<dbReference type="EMBL" id="CP042817">
    <property type="protein sequence ID" value="QEJ98515.1"/>
    <property type="molecule type" value="Genomic_DNA"/>
</dbReference>
<dbReference type="PANTHER" id="PTHR43110">
    <property type="entry name" value="THIOL PEROXIDASE"/>
    <property type="match status" value="1"/>
</dbReference>
<dbReference type="Gene3D" id="3.40.30.10">
    <property type="entry name" value="Glutaredoxin"/>
    <property type="match status" value="1"/>
</dbReference>
<dbReference type="CDD" id="cd03014">
    <property type="entry name" value="PRX_Atyp2cys"/>
    <property type="match status" value="1"/>
</dbReference>
<reference evidence="7 8" key="1">
    <citation type="submission" date="2019-08" db="EMBL/GenBank/DDBJ databases">
        <authorList>
            <person name="Kuhnert P."/>
        </authorList>
    </citation>
    <scope>NUCLEOTIDE SEQUENCE [LARGE SCALE GENOMIC DNA]</scope>
    <source>
        <strain evidence="7 8">B36.5</strain>
    </source>
</reference>
<dbReference type="EC" id="1.11.1.-" evidence="7"/>
<dbReference type="PANTHER" id="PTHR43110:SF1">
    <property type="entry name" value="THIOL PEROXIDASE"/>
    <property type="match status" value="1"/>
</dbReference>
<dbReference type="InterPro" id="IPR002065">
    <property type="entry name" value="TPX"/>
</dbReference>
<dbReference type="InterPro" id="IPR036249">
    <property type="entry name" value="Thioredoxin-like_sf"/>
</dbReference>
<dbReference type="Proteomes" id="UP000323594">
    <property type="component" value="Chromosome"/>
</dbReference>
<name>A0AAE6IV94_TREPH</name>
<dbReference type="InterPro" id="IPR013766">
    <property type="entry name" value="Thioredoxin_domain"/>
</dbReference>
<proteinExistence type="predicted"/>
<dbReference type="NCBIfam" id="NF001808">
    <property type="entry name" value="PRK00522.1"/>
    <property type="match status" value="1"/>
</dbReference>
<dbReference type="Pfam" id="PF08534">
    <property type="entry name" value="Redoxin"/>
    <property type="match status" value="1"/>
</dbReference>
<evidence type="ECO:0000256" key="4">
    <source>
        <dbReference type="ARBA" id="ARBA00023157"/>
    </source>
</evidence>
<feature type="domain" description="Thioredoxin" evidence="6">
    <location>
        <begin position="17"/>
        <end position="164"/>
    </location>
</feature>
<evidence type="ECO:0000259" key="6">
    <source>
        <dbReference type="PROSITE" id="PS51352"/>
    </source>
</evidence>
<evidence type="ECO:0000256" key="5">
    <source>
        <dbReference type="ARBA" id="ARBA00023284"/>
    </source>
</evidence>
<dbReference type="PROSITE" id="PS51352">
    <property type="entry name" value="THIOREDOXIN_2"/>
    <property type="match status" value="1"/>
</dbReference>
<protein>
    <submittedName>
        <fullName evidence="7">Thiol peroxidase</fullName>
        <ecNumber evidence="7">1.11.1.-</ecNumber>
    </submittedName>
</protein>
<dbReference type="InterPro" id="IPR018219">
    <property type="entry name" value="Tpx_CS"/>
</dbReference>
<dbReference type="PROSITE" id="PS01265">
    <property type="entry name" value="TPX"/>
    <property type="match status" value="1"/>
</dbReference>
<keyword evidence="1 7" id="KW-0575">Peroxidase</keyword>
<dbReference type="SUPFAM" id="SSF52833">
    <property type="entry name" value="Thioredoxin-like"/>
    <property type="match status" value="1"/>
</dbReference>
<evidence type="ECO:0000256" key="3">
    <source>
        <dbReference type="ARBA" id="ARBA00023002"/>
    </source>
</evidence>